<name>A0A9W6PSB7_9ACTN</name>
<dbReference type="Proteomes" id="UP001165124">
    <property type="component" value="Unassembled WGS sequence"/>
</dbReference>
<dbReference type="EMBL" id="BSRZ01000001">
    <property type="protein sequence ID" value="GLW62199.1"/>
    <property type="molecule type" value="Genomic_DNA"/>
</dbReference>
<sequence length="188" mass="19459">MRVLRGLLVMVIVASACDGAPRGGGKSAGASPAAGSVTVDTLSFVPPDRMRRVAPSRSEVALQLVLDGATARASVSRTPPPGLMVYKSGRDVGSVRFRVGVIRAKLSVEAPGARFAEREVKIRGAVEARLLETSFTENGEPARQVDVVIGTTAGPQYAIRYGAAQNAFDQAGVARMLATAVVAAPEGT</sequence>
<protein>
    <recommendedName>
        <fullName evidence="3">Lipoprotein</fullName>
    </recommendedName>
</protein>
<evidence type="ECO:0000313" key="1">
    <source>
        <dbReference type="EMBL" id="GLW62199.1"/>
    </source>
</evidence>
<dbReference type="AlphaFoldDB" id="A0A9W6PSB7"/>
<evidence type="ECO:0008006" key="3">
    <source>
        <dbReference type="Google" id="ProtNLM"/>
    </source>
</evidence>
<reference evidence="1" key="1">
    <citation type="submission" date="2023-02" db="EMBL/GenBank/DDBJ databases">
        <title>Actinomadura rubrobrunea NBRC 14622.</title>
        <authorList>
            <person name="Ichikawa N."/>
            <person name="Sato H."/>
            <person name="Tonouchi N."/>
        </authorList>
    </citation>
    <scope>NUCLEOTIDE SEQUENCE</scope>
    <source>
        <strain evidence="1">NBRC 14622</strain>
    </source>
</reference>
<organism evidence="1 2">
    <name type="scientific">Actinomadura rubrobrunea</name>
    <dbReference type="NCBI Taxonomy" id="115335"/>
    <lineage>
        <taxon>Bacteria</taxon>
        <taxon>Bacillati</taxon>
        <taxon>Actinomycetota</taxon>
        <taxon>Actinomycetes</taxon>
        <taxon>Streptosporangiales</taxon>
        <taxon>Thermomonosporaceae</taxon>
        <taxon>Actinomadura</taxon>
    </lineage>
</organism>
<accession>A0A9W6PSB7</accession>
<proteinExistence type="predicted"/>
<gene>
    <name evidence="1" type="ORF">Arub01_04430</name>
</gene>
<evidence type="ECO:0000313" key="2">
    <source>
        <dbReference type="Proteomes" id="UP001165124"/>
    </source>
</evidence>
<dbReference type="PROSITE" id="PS51257">
    <property type="entry name" value="PROKAR_LIPOPROTEIN"/>
    <property type="match status" value="1"/>
</dbReference>
<keyword evidence="2" id="KW-1185">Reference proteome</keyword>
<comment type="caution">
    <text evidence="1">The sequence shown here is derived from an EMBL/GenBank/DDBJ whole genome shotgun (WGS) entry which is preliminary data.</text>
</comment>